<reference evidence="1" key="1">
    <citation type="journal article" date="2025" name="Int. J. Syst. Evol. Microbiol.">
        <title>Inconstantimicrobium mannanitabidum sp. nov., a novel member of the family Clostridiaceae isolated from anoxic soil under the treatment of reductive soil disinfestation.</title>
        <authorList>
            <person name="Ueki A."/>
            <person name="Tonouchi A."/>
            <person name="Honma S."/>
            <person name="Kaku N."/>
            <person name="Ueki K."/>
        </authorList>
    </citation>
    <scope>NUCLEOTIDE SEQUENCE</scope>
    <source>
        <strain evidence="1">TW13</strain>
    </source>
</reference>
<dbReference type="Proteomes" id="UP001058074">
    <property type="component" value="Unassembled WGS sequence"/>
</dbReference>
<keyword evidence="2" id="KW-1185">Reference proteome</keyword>
<dbReference type="EMBL" id="BROD01000001">
    <property type="protein sequence ID" value="GKX66247.1"/>
    <property type="molecule type" value="Genomic_DNA"/>
</dbReference>
<evidence type="ECO:0000313" key="1">
    <source>
        <dbReference type="EMBL" id="GKX66247.1"/>
    </source>
</evidence>
<name>A0ACB5RAN0_9CLOT</name>
<sequence>MEAMKTTRPIPKINTKAIIGVLVLSAFIATFNETILNVALSSLMKEMNVTAVTIQWLITGYMIVTSVMVPVTAFLIQSFETKQLYLGAMTLLLIGTICAACSGSFPMLLISRMLQASGTGMMIPLMMNTVLMVTSPQNRGSAMAVCVCAISLGPALGPTVSGIILQSFSWHALFIMLAPIICFAMILGYIFLINVSTLTKPKIDILSIILSTLGIGAVIYGISSLSGDGNKMTIGIIFIIGLLALIIFSKRQLSLKQPMLEIRIFKYPIFSIGVILVMISMMTMFTMNVMLPMYLQGSLKVSTFVAAIALLPASLANGFITPIGGKIYDKFGVKVLIPVGFIIILIPLAMLSRSTCNTSLITVIISYIVVCIGVGLTMSPCQTNSLTQLPKKDYPHGVAIVNTFQQISAALGSSLFIGIMSASQLKAMNNLASEKVAVATGFSSATSVSAAIVLVGLCLSFTLRFNKNQIKSKQ</sequence>
<evidence type="ECO:0000313" key="2">
    <source>
        <dbReference type="Proteomes" id="UP001058074"/>
    </source>
</evidence>
<protein>
    <submittedName>
        <fullName evidence="1">MFS transporter</fullName>
    </submittedName>
</protein>
<comment type="caution">
    <text evidence="1">The sequence shown here is derived from an EMBL/GenBank/DDBJ whole genome shotgun (WGS) entry which is preliminary data.</text>
</comment>
<proteinExistence type="predicted"/>
<accession>A0ACB5RAN0</accession>
<organism evidence="1 2">
    <name type="scientific">Inconstantimicrobium mannanitabidum</name>
    <dbReference type="NCBI Taxonomy" id="1604901"/>
    <lineage>
        <taxon>Bacteria</taxon>
        <taxon>Bacillati</taxon>
        <taxon>Bacillota</taxon>
        <taxon>Clostridia</taxon>
        <taxon>Eubacteriales</taxon>
        <taxon>Clostridiaceae</taxon>
        <taxon>Inconstantimicrobium</taxon>
    </lineage>
</organism>
<gene>
    <name evidence="1" type="ORF">rsdtw13_15050</name>
</gene>